<proteinExistence type="predicted"/>
<evidence type="ECO:0000259" key="7">
    <source>
        <dbReference type="PROSITE" id="PS50850"/>
    </source>
</evidence>
<evidence type="ECO:0000256" key="6">
    <source>
        <dbReference type="SAM" id="Phobius"/>
    </source>
</evidence>
<dbReference type="InterPro" id="IPR020846">
    <property type="entry name" value="MFS_dom"/>
</dbReference>
<reference evidence="8 9" key="1">
    <citation type="submission" date="2011-02" db="EMBL/GenBank/DDBJ databases">
        <title>The Genome Sequence of Mortierella verticillata NRRL 6337.</title>
        <authorList>
            <consortium name="The Broad Institute Genome Sequencing Platform"/>
            <person name="Russ C."/>
            <person name="Cuomo C."/>
            <person name="Burger G."/>
            <person name="Gray M.W."/>
            <person name="Holland P.W.H."/>
            <person name="King N."/>
            <person name="Lang F.B.F."/>
            <person name="Roger A.J."/>
            <person name="Ruiz-Trillo I."/>
            <person name="Young S.K."/>
            <person name="Zeng Q."/>
            <person name="Gargeya S."/>
            <person name="Alvarado L."/>
            <person name="Berlin A."/>
            <person name="Chapman S.B."/>
            <person name="Chen Z."/>
            <person name="Freedman E."/>
            <person name="Gellesch M."/>
            <person name="Goldberg J."/>
            <person name="Griggs A."/>
            <person name="Gujja S."/>
            <person name="Heilman E."/>
            <person name="Heiman D."/>
            <person name="Howarth C."/>
            <person name="Mehta T."/>
            <person name="Neiman D."/>
            <person name="Pearson M."/>
            <person name="Roberts A."/>
            <person name="Saif S."/>
            <person name="Shea T."/>
            <person name="Shenoy N."/>
            <person name="Sisk P."/>
            <person name="Stolte C."/>
            <person name="Sykes S."/>
            <person name="White J."/>
            <person name="Yandava C."/>
            <person name="Haas B."/>
            <person name="Nusbaum C."/>
            <person name="Birren B."/>
        </authorList>
    </citation>
    <scope>NUCLEOTIDE SEQUENCE [LARGE SCALE GENOMIC DNA]</scope>
    <source>
        <strain evidence="8 9">NRRL 6337</strain>
    </source>
</reference>
<accession>A0A086TJI3</accession>
<feature type="transmembrane region" description="Helical" evidence="6">
    <location>
        <begin position="325"/>
        <end position="342"/>
    </location>
</feature>
<dbReference type="PANTHER" id="PTHR23508:SF10">
    <property type="entry name" value="CARBOXYLIC ACID TRANSPORTER PROTEIN HOMOLOG"/>
    <property type="match status" value="1"/>
</dbReference>
<dbReference type="GO" id="GO:0046943">
    <property type="term" value="F:carboxylic acid transmembrane transporter activity"/>
    <property type="evidence" value="ECO:0007669"/>
    <property type="project" value="TreeGrafter"/>
</dbReference>
<evidence type="ECO:0000256" key="5">
    <source>
        <dbReference type="ARBA" id="ARBA00023136"/>
    </source>
</evidence>
<feature type="transmembrane region" description="Helical" evidence="6">
    <location>
        <begin position="296"/>
        <end position="313"/>
    </location>
</feature>
<dbReference type="Proteomes" id="UP000243308">
    <property type="component" value="Unassembled WGS sequence"/>
</dbReference>
<dbReference type="SUPFAM" id="SSF103473">
    <property type="entry name" value="MFS general substrate transporter"/>
    <property type="match status" value="1"/>
</dbReference>
<feature type="transmembrane region" description="Helical" evidence="6">
    <location>
        <begin position="425"/>
        <end position="444"/>
    </location>
</feature>
<dbReference type="EMBL" id="KN042433">
    <property type="protein sequence ID" value="KFH62110.1"/>
    <property type="molecule type" value="Genomic_DNA"/>
</dbReference>
<feature type="transmembrane region" description="Helical" evidence="6">
    <location>
        <begin position="204"/>
        <end position="225"/>
    </location>
</feature>
<feature type="transmembrane region" description="Helical" evidence="6">
    <location>
        <begin position="262"/>
        <end position="284"/>
    </location>
</feature>
<dbReference type="AlphaFoldDB" id="A0A086TJI3"/>
<dbReference type="PANTHER" id="PTHR23508">
    <property type="entry name" value="CARBOXYLIC ACID TRANSPORTER PROTEIN HOMOLOG"/>
    <property type="match status" value="1"/>
</dbReference>
<keyword evidence="2" id="KW-0813">Transport</keyword>
<dbReference type="PROSITE" id="PS50850">
    <property type="entry name" value="MFS"/>
    <property type="match status" value="1"/>
</dbReference>
<keyword evidence="5 6" id="KW-0472">Membrane</keyword>
<dbReference type="GO" id="GO:0005886">
    <property type="term" value="C:plasma membrane"/>
    <property type="evidence" value="ECO:0007669"/>
    <property type="project" value="TreeGrafter"/>
</dbReference>
<keyword evidence="4 6" id="KW-1133">Transmembrane helix</keyword>
<feature type="transmembrane region" description="Helical" evidence="6">
    <location>
        <begin position="76"/>
        <end position="95"/>
    </location>
</feature>
<evidence type="ECO:0000313" key="9">
    <source>
        <dbReference type="Proteomes" id="UP000243308"/>
    </source>
</evidence>
<keyword evidence="3 6" id="KW-0812">Transmembrane</keyword>
<evidence type="ECO:0000256" key="2">
    <source>
        <dbReference type="ARBA" id="ARBA00022448"/>
    </source>
</evidence>
<evidence type="ECO:0000256" key="1">
    <source>
        <dbReference type="ARBA" id="ARBA00004141"/>
    </source>
</evidence>
<dbReference type="InterPro" id="IPR005828">
    <property type="entry name" value="MFS_sugar_transport-like"/>
</dbReference>
<comment type="subcellular location">
    <subcellularLocation>
        <location evidence="1">Membrane</location>
        <topology evidence="1">Multi-pass membrane protein</topology>
    </subcellularLocation>
</comment>
<gene>
    <name evidence="8" type="ORF">MVEG_11749</name>
</gene>
<keyword evidence="9" id="KW-1185">Reference proteome</keyword>
<organism evidence="8 9">
    <name type="scientific">Podila verticillata NRRL 6337</name>
    <dbReference type="NCBI Taxonomy" id="1069443"/>
    <lineage>
        <taxon>Eukaryota</taxon>
        <taxon>Fungi</taxon>
        <taxon>Fungi incertae sedis</taxon>
        <taxon>Mucoromycota</taxon>
        <taxon>Mortierellomycotina</taxon>
        <taxon>Mortierellomycetes</taxon>
        <taxon>Mortierellales</taxon>
        <taxon>Mortierellaceae</taxon>
        <taxon>Podila</taxon>
    </lineage>
</organism>
<protein>
    <recommendedName>
        <fullName evidence="7">Major facilitator superfamily (MFS) profile domain-containing protein</fullName>
    </recommendedName>
</protein>
<evidence type="ECO:0000256" key="3">
    <source>
        <dbReference type="ARBA" id="ARBA00022692"/>
    </source>
</evidence>
<evidence type="ECO:0000256" key="4">
    <source>
        <dbReference type="ARBA" id="ARBA00022989"/>
    </source>
</evidence>
<feature type="transmembrane region" description="Helical" evidence="6">
    <location>
        <begin position="348"/>
        <end position="366"/>
    </location>
</feature>
<dbReference type="Pfam" id="PF00083">
    <property type="entry name" value="Sugar_tr"/>
    <property type="match status" value="1"/>
</dbReference>
<dbReference type="InterPro" id="IPR036259">
    <property type="entry name" value="MFS_trans_sf"/>
</dbReference>
<feature type="transmembrane region" description="Helical" evidence="6">
    <location>
        <begin position="102"/>
        <end position="124"/>
    </location>
</feature>
<dbReference type="Gene3D" id="1.20.1250.20">
    <property type="entry name" value="MFS general substrate transporter like domains"/>
    <property type="match status" value="1"/>
</dbReference>
<evidence type="ECO:0000313" key="8">
    <source>
        <dbReference type="EMBL" id="KFH62110.1"/>
    </source>
</evidence>
<dbReference type="OrthoDB" id="2261376at2759"/>
<name>A0A086TJI3_9FUNG</name>
<feature type="transmembrane region" description="Helical" evidence="6">
    <location>
        <begin position="171"/>
        <end position="198"/>
    </location>
</feature>
<dbReference type="FunFam" id="1.20.1250.20:FF:000140">
    <property type="entry name" value="Putative MFS phospholipid transporter"/>
    <property type="match status" value="1"/>
</dbReference>
<sequence length="484" mass="52437">MSDSKFPDEKFVQNAVPVWEDEKEKAIEKSSPFYTIIFSGCALMSDGYQVGVLSLVNVCLGNIYGDAYTSTMSTRLGNALFVGIVLGQIGFGFFADRVGRKVGMMVTTFLVILGAALCAGAYGAGGSVEGLFWALAIYRGILGVGVGGEYPCSSTNASESADKVMNGRRGFLVSLATNFMIDFGFVLAGIVPLILAVAGCSNEVIWRVSFGLGVIPPLSALYFRLRMTNSEIFKKNAMKKNVPYWLIFRRYWKSLLGTAGTWFLYDFIAYPFGLFSGTIINSAIGSNPTFVQTAEWSTLLNFLYLPGCILGAYSGDFIGRKKTMALGFFLQGVLGIFMGIWYRDLISILPLFVILYGVFLSLGEFGPGDMVIVTSSEIFPTAIRGTAYGWSAAIGKLGAICGTSAFKPAIQHFGKGDAILGQSRVFILASGLALFGSIVAWALIPDYSKQDLSNEDEEFKQYLLENGYDISHLGEVSTMEDVKA</sequence>
<feature type="transmembrane region" description="Helical" evidence="6">
    <location>
        <begin position="130"/>
        <end position="150"/>
    </location>
</feature>
<feature type="domain" description="Major facilitator superfamily (MFS) profile" evidence="7">
    <location>
        <begin position="35"/>
        <end position="448"/>
    </location>
</feature>